<dbReference type="AlphaFoldDB" id="A0A6A7BT98"/>
<dbReference type="Pfam" id="PF04376">
    <property type="entry name" value="ATE_N"/>
    <property type="match status" value="1"/>
</dbReference>
<feature type="domain" description="N-end rule aminoacyl transferase C-terminal" evidence="6">
    <location>
        <begin position="168"/>
        <end position="301"/>
    </location>
</feature>
<dbReference type="GO" id="GO:0005737">
    <property type="term" value="C:cytoplasm"/>
    <property type="evidence" value="ECO:0007669"/>
    <property type="project" value="TreeGrafter"/>
</dbReference>
<dbReference type="OrthoDB" id="74183at2759"/>
<evidence type="ECO:0000313" key="8">
    <source>
        <dbReference type="Proteomes" id="UP000799421"/>
    </source>
</evidence>
<dbReference type="PANTHER" id="PTHR21367:SF1">
    <property type="entry name" value="ARGINYL-TRNA--PROTEIN TRANSFERASE 1"/>
    <property type="match status" value="1"/>
</dbReference>
<feature type="domain" description="N-end aminoacyl transferase N-terminal" evidence="5">
    <location>
        <begin position="18"/>
        <end position="95"/>
    </location>
</feature>
<evidence type="ECO:0000256" key="2">
    <source>
        <dbReference type="ARBA" id="ARBA00012025"/>
    </source>
</evidence>
<keyword evidence="3 7" id="KW-0808">Transferase</keyword>
<evidence type="ECO:0000256" key="3">
    <source>
        <dbReference type="ARBA" id="ARBA00022679"/>
    </source>
</evidence>
<evidence type="ECO:0000259" key="5">
    <source>
        <dbReference type="Pfam" id="PF04376"/>
    </source>
</evidence>
<dbReference type="Pfam" id="PF04377">
    <property type="entry name" value="ATE_C"/>
    <property type="match status" value="1"/>
</dbReference>
<evidence type="ECO:0000256" key="1">
    <source>
        <dbReference type="ARBA" id="ARBA00009991"/>
    </source>
</evidence>
<dbReference type="PANTHER" id="PTHR21367">
    <property type="entry name" value="ARGININE-TRNA-PROTEIN TRANSFERASE 1"/>
    <property type="match status" value="1"/>
</dbReference>
<comment type="similarity">
    <text evidence="1">Belongs to the R-transferase family.</text>
</comment>
<proteinExistence type="inferred from homology"/>
<keyword evidence="8" id="KW-1185">Reference proteome</keyword>
<evidence type="ECO:0000256" key="4">
    <source>
        <dbReference type="ARBA" id="ARBA00023315"/>
    </source>
</evidence>
<dbReference type="InterPro" id="IPR007472">
    <property type="entry name" value="N-end_Aminoacyl_Trfase_C"/>
</dbReference>
<dbReference type="EC" id="2.3.2.8" evidence="2"/>
<dbReference type="SUPFAM" id="SSF55729">
    <property type="entry name" value="Acyl-CoA N-acyltransferases (Nat)"/>
    <property type="match status" value="1"/>
</dbReference>
<evidence type="ECO:0000313" key="7">
    <source>
        <dbReference type="EMBL" id="KAF2858157.1"/>
    </source>
</evidence>
<dbReference type="Proteomes" id="UP000799421">
    <property type="component" value="Unassembled WGS sequence"/>
</dbReference>
<evidence type="ECO:0000259" key="6">
    <source>
        <dbReference type="Pfam" id="PF04377"/>
    </source>
</evidence>
<protein>
    <recommendedName>
        <fullName evidence="2">arginyltransferase</fullName>
        <ecNumber evidence="2">2.3.2.8</ecNumber>
    </recommendedName>
</protein>
<dbReference type="InterPro" id="IPR016181">
    <property type="entry name" value="Acyl_CoA_acyltransferase"/>
</dbReference>
<dbReference type="GO" id="GO:0004057">
    <property type="term" value="F:arginyl-tRNA--protein transferase activity"/>
    <property type="evidence" value="ECO:0007669"/>
    <property type="project" value="UniProtKB-EC"/>
</dbReference>
<dbReference type="InterPro" id="IPR030700">
    <property type="entry name" value="N-end_Aminoacyl_Trfase"/>
</dbReference>
<gene>
    <name evidence="7" type="ORF">K470DRAFT_266260</name>
</gene>
<organism evidence="7 8">
    <name type="scientific">Piedraia hortae CBS 480.64</name>
    <dbReference type="NCBI Taxonomy" id="1314780"/>
    <lineage>
        <taxon>Eukaryota</taxon>
        <taxon>Fungi</taxon>
        <taxon>Dikarya</taxon>
        <taxon>Ascomycota</taxon>
        <taxon>Pezizomycotina</taxon>
        <taxon>Dothideomycetes</taxon>
        <taxon>Dothideomycetidae</taxon>
        <taxon>Capnodiales</taxon>
        <taxon>Piedraiaceae</taxon>
        <taxon>Piedraia</taxon>
    </lineage>
</organism>
<keyword evidence="4" id="KW-0012">Acyltransferase</keyword>
<name>A0A6A7BT98_9PEZI</name>
<accession>A0A6A7BT98</accession>
<sequence>MPSTSISTLRPLGFQLGDCGYCKEEGSSQRTPKSRTSYFLESTSLDPDVYQALLDRGWRRSGPYLYLPDLIRSCCPHYAIRIPVAEFKPRRDQRQALHRWNRFILGDKYLNEMKKKYPKTKEQKKATNESFDLVEIANLAQKSHLKPGLTPPEHQFETSLEPTDFTEEKYKLFHHYQRNVHHESETDISRDGFKRFLCNSPIHHYAPTPGHSKLGSYHYCFRLDGCLIAMSVIDLLPTSVSSVYFIYHTDFEKFSFGKLSALHEAKLCLEGGYKFYNMGYYIHSCPKMRYKADYNPQYVLDYATKDWTPLDDELKQYMSETRCVSISRERAKQAGKPLPEENYILLDPMEATTCYQSLFDLGMPGIMSLDEVLNQVDVGDVRFISKSVVQPTALKKMPFWELPELGDEFSLPMLVAEIVATIGSIAAKGVVIDLSGFF</sequence>
<reference evidence="7" key="1">
    <citation type="journal article" date="2020" name="Stud. Mycol.">
        <title>101 Dothideomycetes genomes: a test case for predicting lifestyles and emergence of pathogens.</title>
        <authorList>
            <person name="Haridas S."/>
            <person name="Albert R."/>
            <person name="Binder M."/>
            <person name="Bloem J."/>
            <person name="Labutti K."/>
            <person name="Salamov A."/>
            <person name="Andreopoulos B."/>
            <person name="Baker S."/>
            <person name="Barry K."/>
            <person name="Bills G."/>
            <person name="Bluhm B."/>
            <person name="Cannon C."/>
            <person name="Castanera R."/>
            <person name="Culley D."/>
            <person name="Daum C."/>
            <person name="Ezra D."/>
            <person name="Gonzalez J."/>
            <person name="Henrissat B."/>
            <person name="Kuo A."/>
            <person name="Liang C."/>
            <person name="Lipzen A."/>
            <person name="Lutzoni F."/>
            <person name="Magnuson J."/>
            <person name="Mondo S."/>
            <person name="Nolan M."/>
            <person name="Ohm R."/>
            <person name="Pangilinan J."/>
            <person name="Park H.-J."/>
            <person name="Ramirez L."/>
            <person name="Alfaro M."/>
            <person name="Sun H."/>
            <person name="Tritt A."/>
            <person name="Yoshinaga Y."/>
            <person name="Zwiers L.-H."/>
            <person name="Turgeon B."/>
            <person name="Goodwin S."/>
            <person name="Spatafora J."/>
            <person name="Crous P."/>
            <person name="Grigoriev I."/>
        </authorList>
    </citation>
    <scope>NUCLEOTIDE SEQUENCE</scope>
    <source>
        <strain evidence="7">CBS 480.64</strain>
    </source>
</reference>
<dbReference type="InterPro" id="IPR007471">
    <property type="entry name" value="N-end_Aminoacyl_Trfase_N"/>
</dbReference>
<dbReference type="EMBL" id="MU006016">
    <property type="protein sequence ID" value="KAF2858157.1"/>
    <property type="molecule type" value="Genomic_DNA"/>
</dbReference>